<dbReference type="Gene3D" id="1.10.10.60">
    <property type="entry name" value="Homeodomain-like"/>
    <property type="match status" value="1"/>
</dbReference>
<evidence type="ECO:0000313" key="5">
    <source>
        <dbReference type="EMBL" id="UPK68738.1"/>
    </source>
</evidence>
<dbReference type="RefSeq" id="WP_247811107.1">
    <property type="nucleotide sequence ID" value="NZ_CP095855.1"/>
</dbReference>
<dbReference type="InterPro" id="IPR018060">
    <property type="entry name" value="HTH_AraC"/>
</dbReference>
<accession>A0ABY4I0N2</accession>
<evidence type="ECO:0000259" key="4">
    <source>
        <dbReference type="PROSITE" id="PS01124"/>
    </source>
</evidence>
<keyword evidence="6" id="KW-1185">Reference proteome</keyword>
<dbReference type="Proteomes" id="UP000830198">
    <property type="component" value="Chromosome"/>
</dbReference>
<dbReference type="SUPFAM" id="SSF46689">
    <property type="entry name" value="Homeodomain-like"/>
    <property type="match status" value="1"/>
</dbReference>
<dbReference type="InterPro" id="IPR009057">
    <property type="entry name" value="Homeodomain-like_sf"/>
</dbReference>
<dbReference type="PROSITE" id="PS01124">
    <property type="entry name" value="HTH_ARAC_FAMILY_2"/>
    <property type="match status" value="1"/>
</dbReference>
<feature type="domain" description="HTH araC/xylS-type" evidence="4">
    <location>
        <begin position="187"/>
        <end position="297"/>
    </location>
</feature>
<dbReference type="PANTHER" id="PTHR43280">
    <property type="entry name" value="ARAC-FAMILY TRANSCRIPTIONAL REGULATOR"/>
    <property type="match status" value="1"/>
</dbReference>
<keyword evidence="3" id="KW-0804">Transcription</keyword>
<keyword evidence="1" id="KW-0805">Transcription regulation</keyword>
<evidence type="ECO:0000313" key="6">
    <source>
        <dbReference type="Proteomes" id="UP000830198"/>
    </source>
</evidence>
<name>A0ABY4I0N2_CHIFI</name>
<dbReference type="EMBL" id="CP095855">
    <property type="protein sequence ID" value="UPK68738.1"/>
    <property type="molecule type" value="Genomic_DNA"/>
</dbReference>
<organism evidence="5 6">
    <name type="scientific">Chitinophaga filiformis</name>
    <name type="common">Myxococcus filiformis</name>
    <name type="synonym">Flexibacter filiformis</name>
    <dbReference type="NCBI Taxonomy" id="104663"/>
    <lineage>
        <taxon>Bacteria</taxon>
        <taxon>Pseudomonadati</taxon>
        <taxon>Bacteroidota</taxon>
        <taxon>Chitinophagia</taxon>
        <taxon>Chitinophagales</taxon>
        <taxon>Chitinophagaceae</taxon>
        <taxon>Chitinophaga</taxon>
    </lineage>
</organism>
<sequence length="303" mass="35268">MQTQTLEEFYQSKTIAVPANLKKEVGHFNVFTLEDHLGENAPRYSRRAFYKIGLSRGRGFYHYADKTTEVSGTTLTFFNPQVPYTWHALSKDTTGFFCIFKEGFFSERMRGSINDFPMFARDGKPAYFLNEKQDAEVSAIFKKMLEEIRSDYVYKYDLLTNYVAEVIHYALKLSPSEKLYHQSDAKSRITSVFTELLERQFPIESPDQRFELRSANDFAKQLSIHVNHLNRAVKETTGRTTTEHIFDRLASEAKTLLKHTDWNISEISYCLGFEEPAHFNKFFRRLVSTTPSAYRAVELFPNV</sequence>
<dbReference type="PANTHER" id="PTHR43280:SF32">
    <property type="entry name" value="TRANSCRIPTIONAL REGULATORY PROTEIN"/>
    <property type="match status" value="1"/>
</dbReference>
<evidence type="ECO:0000256" key="2">
    <source>
        <dbReference type="ARBA" id="ARBA00023125"/>
    </source>
</evidence>
<dbReference type="SMART" id="SM00342">
    <property type="entry name" value="HTH_ARAC"/>
    <property type="match status" value="1"/>
</dbReference>
<evidence type="ECO:0000256" key="1">
    <source>
        <dbReference type="ARBA" id="ARBA00023015"/>
    </source>
</evidence>
<dbReference type="PRINTS" id="PR00032">
    <property type="entry name" value="HTHARAC"/>
</dbReference>
<dbReference type="SUPFAM" id="SSF51215">
    <property type="entry name" value="Regulatory protein AraC"/>
    <property type="match status" value="1"/>
</dbReference>
<reference evidence="5 6" key="1">
    <citation type="submission" date="2022-04" db="EMBL/GenBank/DDBJ databases">
        <title>The arsenic-methylating capacity of Chitinophaga filiformis YT5 during chitin decomposition.</title>
        <authorList>
            <person name="Chen G."/>
            <person name="Liang Y."/>
        </authorList>
    </citation>
    <scope>NUCLEOTIDE SEQUENCE [LARGE SCALE GENOMIC DNA]</scope>
    <source>
        <strain evidence="5 6">YT5</strain>
    </source>
</reference>
<keyword evidence="2" id="KW-0238">DNA-binding</keyword>
<proteinExistence type="predicted"/>
<dbReference type="InterPro" id="IPR037923">
    <property type="entry name" value="HTH-like"/>
</dbReference>
<protein>
    <submittedName>
        <fullName evidence="5">Helix-turn-helix transcriptional regulator</fullName>
    </submittedName>
</protein>
<gene>
    <name evidence="5" type="ORF">MYF79_27645</name>
</gene>
<evidence type="ECO:0000256" key="3">
    <source>
        <dbReference type="ARBA" id="ARBA00023163"/>
    </source>
</evidence>
<dbReference type="InterPro" id="IPR020449">
    <property type="entry name" value="Tscrpt_reg_AraC-type_HTH"/>
</dbReference>
<dbReference type="Pfam" id="PF12833">
    <property type="entry name" value="HTH_18"/>
    <property type="match status" value="1"/>
</dbReference>